<evidence type="ECO:0000256" key="3">
    <source>
        <dbReference type="ARBA" id="ARBA00023052"/>
    </source>
</evidence>
<dbReference type="PANTHER" id="PTHR43257">
    <property type="entry name" value="PYRUVATE DEHYDROGENASE E1 COMPONENT BETA SUBUNIT"/>
    <property type="match status" value="1"/>
</dbReference>
<evidence type="ECO:0000256" key="1">
    <source>
        <dbReference type="ARBA" id="ARBA00001964"/>
    </source>
</evidence>
<dbReference type="Pfam" id="PF02779">
    <property type="entry name" value="Transket_pyr"/>
    <property type="match status" value="1"/>
</dbReference>
<dbReference type="FunFam" id="3.40.50.970:FF:000001">
    <property type="entry name" value="Pyruvate dehydrogenase E1 beta subunit"/>
    <property type="match status" value="1"/>
</dbReference>
<dbReference type="SUPFAM" id="SSF52922">
    <property type="entry name" value="TK C-terminal domain-like"/>
    <property type="match status" value="1"/>
</dbReference>
<dbReference type="EMBL" id="AGUD01000200">
    <property type="protein sequence ID" value="EHN10826.1"/>
    <property type="molecule type" value="Genomic_DNA"/>
</dbReference>
<gene>
    <name evidence="5" type="ORF">PAI11_23070</name>
</gene>
<dbReference type="InterPro" id="IPR033248">
    <property type="entry name" value="Transketolase_C"/>
</dbReference>
<dbReference type="FunFam" id="3.40.50.920:FF:000001">
    <property type="entry name" value="Pyruvate dehydrogenase E1 beta subunit"/>
    <property type="match status" value="1"/>
</dbReference>
<keyword evidence="6" id="KW-1185">Reference proteome</keyword>
<dbReference type="InterPro" id="IPR029061">
    <property type="entry name" value="THDP-binding"/>
</dbReference>
<evidence type="ECO:0000313" key="6">
    <source>
        <dbReference type="Proteomes" id="UP000005143"/>
    </source>
</evidence>
<dbReference type="Gene3D" id="3.40.50.920">
    <property type="match status" value="1"/>
</dbReference>
<dbReference type="EC" id="1.2.4.-" evidence="5"/>
<evidence type="ECO:0000313" key="5">
    <source>
        <dbReference type="EMBL" id="EHN10826.1"/>
    </source>
</evidence>
<dbReference type="Gene3D" id="3.40.50.970">
    <property type="match status" value="1"/>
</dbReference>
<sequence>MHAINAGMADVLERDPTAVVMGIDVAAGGGIFTVTKGLSERFGADRVIDTPISEMGYVGAAVGAAMTGLRPIVEIMFMDFLGVCLDPIMNQAAKLRYMTAGALEIPIVFRTQTGAGKSAGAQHSQSLEAMVAHVPGLKVVMPGTVTDAKDLLIQAAADPNPVVYVENRRLYSMKGALDEDPRPLGQARVAVPGDDVTVVTWGQMVRECMAAAEASSASIEVIDLRSLVPLDMDTVLASAARTGRLLVVHEAVQDFGAGAEIAARAGQELFDLLRVPIRRIGTPSVPMPFTPTLEQLLMPQRDQIVRAADEMVAEG</sequence>
<dbReference type="GO" id="GO:0000287">
    <property type="term" value="F:magnesium ion binding"/>
    <property type="evidence" value="ECO:0007669"/>
    <property type="project" value="UniProtKB-ARBA"/>
</dbReference>
<dbReference type="SMART" id="SM00861">
    <property type="entry name" value="Transket_pyr"/>
    <property type="match status" value="1"/>
</dbReference>
<dbReference type="GO" id="GO:0016491">
    <property type="term" value="F:oxidoreductase activity"/>
    <property type="evidence" value="ECO:0007669"/>
    <property type="project" value="UniProtKB-KW"/>
</dbReference>
<proteinExistence type="predicted"/>
<dbReference type="AlphaFoldDB" id="H0E657"/>
<dbReference type="Pfam" id="PF02780">
    <property type="entry name" value="Transketolase_C"/>
    <property type="match status" value="1"/>
</dbReference>
<dbReference type="InterPro" id="IPR009014">
    <property type="entry name" value="Transketo_C/PFOR_II"/>
</dbReference>
<feature type="domain" description="Transketolase-like pyrimidine-binding" evidence="4">
    <location>
        <begin position="1"/>
        <end position="173"/>
    </location>
</feature>
<evidence type="ECO:0000259" key="4">
    <source>
        <dbReference type="SMART" id="SM00861"/>
    </source>
</evidence>
<evidence type="ECO:0000256" key="2">
    <source>
        <dbReference type="ARBA" id="ARBA00023002"/>
    </source>
</evidence>
<name>H0E657_9ACTN</name>
<reference evidence="5 6" key="1">
    <citation type="journal article" date="2013" name="Biodegradation">
        <title>Quantitative proteomic analysis of ibuprofen-degrading Patulibacter sp. strain I11.</title>
        <authorList>
            <person name="Almeida B."/>
            <person name="Kjeldal H."/>
            <person name="Lolas I."/>
            <person name="Knudsen A.D."/>
            <person name="Carvalho G."/>
            <person name="Nielsen K.L."/>
            <person name="Barreto Crespo M.T."/>
            <person name="Stensballe A."/>
            <person name="Nielsen J.L."/>
        </authorList>
    </citation>
    <scope>NUCLEOTIDE SEQUENCE [LARGE SCALE GENOMIC DNA]</scope>
    <source>
        <strain evidence="5 6">I11</strain>
    </source>
</reference>
<dbReference type="InterPro" id="IPR005475">
    <property type="entry name" value="Transketolase-like_Pyr-bd"/>
</dbReference>
<comment type="cofactor">
    <cofactor evidence="1">
        <name>thiamine diphosphate</name>
        <dbReference type="ChEBI" id="CHEBI:58937"/>
    </cofactor>
</comment>
<accession>H0E657</accession>
<dbReference type="PANTHER" id="PTHR43257:SF2">
    <property type="entry name" value="PYRUVATE DEHYDROGENASE E1 COMPONENT SUBUNIT BETA"/>
    <property type="match status" value="1"/>
</dbReference>
<dbReference type="CDD" id="cd07036">
    <property type="entry name" value="TPP_PYR_E1-PDHc-beta_like"/>
    <property type="match status" value="1"/>
</dbReference>
<dbReference type="Proteomes" id="UP000005143">
    <property type="component" value="Unassembled WGS sequence"/>
</dbReference>
<protein>
    <submittedName>
        <fullName evidence="5">Acetoin dehydrogenase E1 component beta-subunit</fullName>
        <ecNumber evidence="5">1.2.4.-</ecNumber>
    </submittedName>
</protein>
<keyword evidence="3" id="KW-0786">Thiamine pyrophosphate</keyword>
<keyword evidence="2 5" id="KW-0560">Oxidoreductase</keyword>
<dbReference type="SUPFAM" id="SSF52518">
    <property type="entry name" value="Thiamin diphosphate-binding fold (THDP-binding)"/>
    <property type="match status" value="1"/>
</dbReference>
<organism evidence="5 6">
    <name type="scientific">Patulibacter medicamentivorans</name>
    <dbReference type="NCBI Taxonomy" id="1097667"/>
    <lineage>
        <taxon>Bacteria</taxon>
        <taxon>Bacillati</taxon>
        <taxon>Actinomycetota</taxon>
        <taxon>Thermoleophilia</taxon>
        <taxon>Solirubrobacterales</taxon>
        <taxon>Patulibacteraceae</taxon>
        <taxon>Patulibacter</taxon>
    </lineage>
</organism>
<dbReference type="PATRIC" id="fig|1097667.3.peg.2288"/>
<comment type="caution">
    <text evidence="5">The sequence shown here is derived from an EMBL/GenBank/DDBJ whole genome shotgun (WGS) entry which is preliminary data.</text>
</comment>